<feature type="domain" description="C2H2-type" evidence="2">
    <location>
        <begin position="127"/>
        <end position="152"/>
    </location>
</feature>
<feature type="domain" description="C2H2-type" evidence="2">
    <location>
        <begin position="590"/>
        <end position="615"/>
    </location>
</feature>
<protein>
    <submittedName>
        <fullName evidence="3">Zinc finger translocation associated</fullName>
    </submittedName>
</protein>
<feature type="region of interest" description="Disordered" evidence="1">
    <location>
        <begin position="176"/>
        <end position="236"/>
    </location>
</feature>
<gene>
    <name evidence="3" type="primary">ZFTA</name>
</gene>
<accession>A0A6I8NZN1</accession>
<feature type="region of interest" description="Disordered" evidence="1">
    <location>
        <begin position="37"/>
        <end position="80"/>
    </location>
</feature>
<dbReference type="OMA" id="RWRMDYL"/>
<dbReference type="GeneTree" id="ENSGT00600000084617"/>
<dbReference type="SMART" id="SM00355">
    <property type="entry name" value="ZnF_C2H2"/>
    <property type="match status" value="4"/>
</dbReference>
<feature type="region of interest" description="Disordered" evidence="1">
    <location>
        <begin position="333"/>
        <end position="403"/>
    </location>
</feature>
<feature type="region of interest" description="Disordered" evidence="1">
    <location>
        <begin position="1"/>
        <end position="24"/>
    </location>
</feature>
<evidence type="ECO:0000313" key="4">
    <source>
        <dbReference type="Proteomes" id="UP000002279"/>
    </source>
</evidence>
<dbReference type="PANTHER" id="PTHR34589">
    <property type="entry name" value="SIMILAR TO RIKEN CDNA 2700081O15"/>
    <property type="match status" value="1"/>
</dbReference>
<keyword evidence="4" id="KW-1185">Reference proteome</keyword>
<name>A0A6I8NZN1_ORNAN</name>
<dbReference type="GO" id="GO:0045892">
    <property type="term" value="P:negative regulation of DNA-templated transcription"/>
    <property type="evidence" value="ECO:0000318"/>
    <property type="project" value="GO_Central"/>
</dbReference>
<dbReference type="PANTHER" id="PTHR34589:SF2">
    <property type="entry name" value="ZINC FINGER TRANSLOCATION-ASSOCIATED PROTEIN"/>
    <property type="match status" value="1"/>
</dbReference>
<dbReference type="Pfam" id="PF18658">
    <property type="entry name" value="zf-C2H2_12"/>
    <property type="match status" value="4"/>
</dbReference>
<reference evidence="3" key="3">
    <citation type="submission" date="2025-09" db="UniProtKB">
        <authorList>
            <consortium name="Ensembl"/>
        </authorList>
    </citation>
    <scope>IDENTIFICATION</scope>
    <source>
        <strain evidence="3">Glennie</strain>
    </source>
</reference>
<dbReference type="InParanoid" id="A0A6I8NZN1"/>
<dbReference type="GO" id="GO:0005634">
    <property type="term" value="C:nucleus"/>
    <property type="evidence" value="ECO:0007669"/>
    <property type="project" value="Ensembl"/>
</dbReference>
<sequence length="670" mass="73299">PAPAVDGRKRAGGAGGWRTNPGEGKVWAVRGLCQSPLMKSTHPVPPLPGQDQQPEGEASGPWGSTPISSPRSGGLCPPSGRKYSDHCEAWASRPGKSRIPGRDHRRYYHDHWRLEYLMDFNPPRHGMVCMVCGSSLATLKLSTIKRHIRQKHPYSLYWSPRQKEIISSSWDAHLGLGAGGEGPGAGEEQGAEEEEEEEEEGGTDPSAHLLKSSGNSPAPGGCWRRGGPSAPRAWRASAARWAGGGGGWGQSLERQLKESLQSWFRAEFLMDYDPRGNRLVCMVCWRALPSLHLDDIRAHVLEVHPGSLGLTAPQRSALLQAWGAWPRGSTSFPLPAADDDVAPQDLSSKAHGLVPPSDAPSPPEPSASGADRELGWVSGSPRVKEEEEEEEKGAWASPSVPRGRDHRRYYQERWRLEYLMDYDGGRRGLVCMVCGGVLATLKVSTIKRHIHQRHPGSTQLSGPVKALIAQEWSRQAARLLALGPPFCELSGGAGGDEEAVVEEEEEEEKWGEPGEGENGCPRAEGRRTGEREVREEEQGGEGESLSLPVRAPPPPPPQPLTPRSREQRRYYQPRWRSEYLMDYDGGRRGLVCMVCGGALATLKVSTIKRHILQVHPFSLEFSPQERQTILEAYEEAALRCYGQEGFRGPVQSPGREAEVKAGGGGAICKV</sequence>
<dbReference type="InterPro" id="IPR013087">
    <property type="entry name" value="Znf_C2H2_type"/>
</dbReference>
<feature type="region of interest" description="Disordered" evidence="1">
    <location>
        <begin position="490"/>
        <end position="569"/>
    </location>
</feature>
<feature type="compositionally biased region" description="Low complexity" evidence="1">
    <location>
        <begin position="227"/>
        <end position="236"/>
    </location>
</feature>
<feature type="compositionally biased region" description="Pro residues" evidence="1">
    <location>
        <begin position="550"/>
        <end position="560"/>
    </location>
</feature>
<organism evidence="3 4">
    <name type="scientific">Ornithorhynchus anatinus</name>
    <name type="common">Duckbill platypus</name>
    <dbReference type="NCBI Taxonomy" id="9258"/>
    <lineage>
        <taxon>Eukaryota</taxon>
        <taxon>Metazoa</taxon>
        <taxon>Chordata</taxon>
        <taxon>Craniata</taxon>
        <taxon>Vertebrata</taxon>
        <taxon>Euteleostomi</taxon>
        <taxon>Mammalia</taxon>
        <taxon>Monotremata</taxon>
        <taxon>Ornithorhynchidae</taxon>
        <taxon>Ornithorhynchus</taxon>
    </lineage>
</organism>
<feature type="compositionally biased region" description="Gly residues" evidence="1">
    <location>
        <begin position="176"/>
        <end position="187"/>
    </location>
</feature>
<feature type="domain" description="C2H2-type" evidence="2">
    <location>
        <begin position="279"/>
        <end position="304"/>
    </location>
</feature>
<evidence type="ECO:0000313" key="3">
    <source>
        <dbReference type="Ensembl" id="ENSOANP00000046322.1"/>
    </source>
</evidence>
<dbReference type="Proteomes" id="UP000002279">
    <property type="component" value="Chromosome 3"/>
</dbReference>
<feature type="compositionally biased region" description="Basic and acidic residues" evidence="1">
    <location>
        <begin position="523"/>
        <end position="537"/>
    </location>
</feature>
<dbReference type="Bgee" id="ENSOANG00000002940">
    <property type="expression patterns" value="Expressed in cerebellum and 6 other cell types or tissues"/>
</dbReference>
<reference evidence="3" key="2">
    <citation type="submission" date="2025-08" db="UniProtKB">
        <authorList>
            <consortium name="Ensembl"/>
        </authorList>
    </citation>
    <scope>IDENTIFICATION</scope>
    <source>
        <strain evidence="3">Glennie</strain>
    </source>
</reference>
<feature type="compositionally biased region" description="Acidic residues" evidence="1">
    <location>
        <begin position="189"/>
        <end position="202"/>
    </location>
</feature>
<evidence type="ECO:0000256" key="1">
    <source>
        <dbReference type="SAM" id="MobiDB-lite"/>
    </source>
</evidence>
<dbReference type="AlphaFoldDB" id="A0A6I8NZN1"/>
<dbReference type="Ensembl" id="ENSOANT00000068558.1">
    <property type="protein sequence ID" value="ENSOANP00000046322.1"/>
    <property type="gene ID" value="ENSOANG00000002940.4"/>
</dbReference>
<dbReference type="FunCoup" id="A0A6I8NZN1">
    <property type="interactions" value="154"/>
</dbReference>
<evidence type="ECO:0000259" key="2">
    <source>
        <dbReference type="SMART" id="SM00355"/>
    </source>
</evidence>
<feature type="domain" description="C2H2-type" evidence="2">
    <location>
        <begin position="429"/>
        <end position="454"/>
    </location>
</feature>
<dbReference type="InterPro" id="IPR040647">
    <property type="entry name" value="SPIN-DOC_Znf-C2H2"/>
</dbReference>
<reference evidence="3 4" key="1">
    <citation type="journal article" date="2008" name="Nature">
        <title>Genome analysis of the platypus reveals unique signatures of evolution.</title>
        <authorList>
            <person name="Warren W.C."/>
            <person name="Hillier L.W."/>
            <person name="Marshall Graves J.A."/>
            <person name="Birney E."/>
            <person name="Ponting C.P."/>
            <person name="Grutzner F."/>
            <person name="Belov K."/>
            <person name="Miller W."/>
            <person name="Clarke L."/>
            <person name="Chinwalla A.T."/>
            <person name="Yang S.P."/>
            <person name="Heger A."/>
            <person name="Locke D.P."/>
            <person name="Miethke P."/>
            <person name="Waters P.D."/>
            <person name="Veyrunes F."/>
            <person name="Fulton L."/>
            <person name="Fulton B."/>
            <person name="Graves T."/>
            <person name="Wallis J."/>
            <person name="Puente X.S."/>
            <person name="Lopez-Otin C."/>
            <person name="Ordonez G.R."/>
            <person name="Eichler E.E."/>
            <person name="Chen L."/>
            <person name="Cheng Z."/>
            <person name="Deakin J.E."/>
            <person name="Alsop A."/>
            <person name="Thompson K."/>
            <person name="Kirby P."/>
            <person name="Papenfuss A.T."/>
            <person name="Wakefield M.J."/>
            <person name="Olender T."/>
            <person name="Lancet D."/>
            <person name="Huttley G.A."/>
            <person name="Smit A.F."/>
            <person name="Pask A."/>
            <person name="Temple-Smith P."/>
            <person name="Batzer M.A."/>
            <person name="Walker J.A."/>
            <person name="Konkel M.K."/>
            <person name="Harris R.S."/>
            <person name="Whittington C.M."/>
            <person name="Wong E.S."/>
            <person name="Gemmell N.J."/>
            <person name="Buschiazzo E."/>
            <person name="Vargas Jentzsch I.M."/>
            <person name="Merkel A."/>
            <person name="Schmitz J."/>
            <person name="Zemann A."/>
            <person name="Churakov G."/>
            <person name="Kriegs J.O."/>
            <person name="Brosius J."/>
            <person name="Murchison E.P."/>
            <person name="Sachidanandam R."/>
            <person name="Smith C."/>
            <person name="Hannon G.J."/>
            <person name="Tsend-Ayush E."/>
            <person name="McMillan D."/>
            <person name="Attenborough R."/>
            <person name="Rens W."/>
            <person name="Ferguson-Smith M."/>
            <person name="Lefevre C.M."/>
            <person name="Sharp J.A."/>
            <person name="Nicholas K.R."/>
            <person name="Ray D.A."/>
            <person name="Kube M."/>
            <person name="Reinhardt R."/>
            <person name="Pringle T.H."/>
            <person name="Taylor J."/>
            <person name="Jones R.C."/>
            <person name="Nixon B."/>
            <person name="Dacheux J.L."/>
            <person name="Niwa H."/>
            <person name="Sekita Y."/>
            <person name="Huang X."/>
            <person name="Stark A."/>
            <person name="Kheradpour P."/>
            <person name="Kellis M."/>
            <person name="Flicek P."/>
            <person name="Chen Y."/>
            <person name="Webber C."/>
            <person name="Hardison R."/>
            <person name="Nelson J."/>
            <person name="Hallsworth-Pepin K."/>
            <person name="Delehaunty K."/>
            <person name="Markovic C."/>
            <person name="Minx P."/>
            <person name="Feng Y."/>
            <person name="Kremitzki C."/>
            <person name="Mitreva M."/>
            <person name="Glasscock J."/>
            <person name="Wylie T."/>
            <person name="Wohldmann P."/>
            <person name="Thiru P."/>
            <person name="Nhan M.N."/>
            <person name="Pohl C.S."/>
            <person name="Smith S.M."/>
            <person name="Hou S."/>
            <person name="Nefedov M."/>
            <person name="de Jong P.J."/>
            <person name="Renfree M.B."/>
            <person name="Mardis E.R."/>
            <person name="Wilson R.K."/>
        </authorList>
    </citation>
    <scope>NUCLEOTIDE SEQUENCE [LARGE SCALE GENOMIC DNA]</scope>
    <source>
        <strain evidence="3 4">Glennie</strain>
    </source>
</reference>
<dbReference type="InterPro" id="IPR052675">
    <property type="entry name" value="ZnF_transloc-Spindlin_int"/>
</dbReference>
<proteinExistence type="predicted"/>
<feature type="compositionally biased region" description="Acidic residues" evidence="1">
    <location>
        <begin position="495"/>
        <end position="509"/>
    </location>
</feature>